<comment type="similarity">
    <text evidence="2">Belongs to the glycosyl hydrolase 88 family.</text>
</comment>
<dbReference type="PANTHER" id="PTHR36845">
    <property type="entry name" value="HYDROLASE, PUTATIVE (AFU_ORTHOLOGUE AFUA_7G05090)-RELATED"/>
    <property type="match status" value="1"/>
</dbReference>
<dbReference type="SUPFAM" id="SSF48208">
    <property type="entry name" value="Six-hairpin glycosidases"/>
    <property type="match status" value="1"/>
</dbReference>
<dbReference type="PANTHER" id="PTHR36845:SF1">
    <property type="entry name" value="HYDROLASE, PUTATIVE (AFU_ORTHOLOGUE AFUA_7G05090)-RELATED"/>
    <property type="match status" value="1"/>
</dbReference>
<dbReference type="GO" id="GO:0052757">
    <property type="term" value="F:chondroitin hydrolase activity"/>
    <property type="evidence" value="ECO:0007669"/>
    <property type="project" value="TreeGrafter"/>
</dbReference>
<evidence type="ECO:0000256" key="1">
    <source>
        <dbReference type="ARBA" id="ARBA00022801"/>
    </source>
</evidence>
<organism evidence="3 5">
    <name type="scientific">Rotaria magnacalcarata</name>
    <dbReference type="NCBI Taxonomy" id="392030"/>
    <lineage>
        <taxon>Eukaryota</taxon>
        <taxon>Metazoa</taxon>
        <taxon>Spiralia</taxon>
        <taxon>Gnathifera</taxon>
        <taxon>Rotifera</taxon>
        <taxon>Eurotatoria</taxon>
        <taxon>Bdelloidea</taxon>
        <taxon>Philodinida</taxon>
        <taxon>Philodinidae</taxon>
        <taxon>Rotaria</taxon>
    </lineage>
</organism>
<dbReference type="InterPro" id="IPR008928">
    <property type="entry name" value="6-hairpin_glycosidase_sf"/>
</dbReference>
<dbReference type="InterPro" id="IPR052369">
    <property type="entry name" value="UG_Glycosaminoglycan_Hydrolase"/>
</dbReference>
<dbReference type="EMBL" id="CAJOBH010027106">
    <property type="protein sequence ID" value="CAF4256425.1"/>
    <property type="molecule type" value="Genomic_DNA"/>
</dbReference>
<name>A0A8S2T2G3_9BILA</name>
<keyword evidence="1" id="KW-0378">Hydrolase</keyword>
<dbReference type="GO" id="GO:0000272">
    <property type="term" value="P:polysaccharide catabolic process"/>
    <property type="evidence" value="ECO:0007669"/>
    <property type="project" value="TreeGrafter"/>
</dbReference>
<evidence type="ECO:0000313" key="4">
    <source>
        <dbReference type="EMBL" id="CAF4379115.1"/>
    </source>
</evidence>
<dbReference type="EMBL" id="CAJOBJ010052202">
    <property type="protein sequence ID" value="CAF4379115.1"/>
    <property type="molecule type" value="Genomic_DNA"/>
</dbReference>
<evidence type="ECO:0000313" key="3">
    <source>
        <dbReference type="EMBL" id="CAF4256425.1"/>
    </source>
</evidence>
<dbReference type="Gene3D" id="1.50.10.10">
    <property type="match status" value="1"/>
</dbReference>
<proteinExistence type="inferred from homology"/>
<dbReference type="AlphaFoldDB" id="A0A8S2T2G3"/>
<evidence type="ECO:0000313" key="5">
    <source>
        <dbReference type="Proteomes" id="UP000681967"/>
    </source>
</evidence>
<dbReference type="Proteomes" id="UP000681967">
    <property type="component" value="Unassembled WGS sequence"/>
</dbReference>
<accession>A0A8S2T2G3</accession>
<feature type="non-terminal residue" evidence="3">
    <location>
        <position position="1"/>
    </location>
</feature>
<protein>
    <submittedName>
        <fullName evidence="3">Uncharacterized protein</fullName>
    </submittedName>
</protein>
<dbReference type="Proteomes" id="UP000681720">
    <property type="component" value="Unassembled WGS sequence"/>
</dbReference>
<comment type="caution">
    <text evidence="3">The sequence shown here is derived from an EMBL/GenBank/DDBJ whole genome shotgun (WGS) entry which is preliminary data.</text>
</comment>
<reference evidence="3" key="1">
    <citation type="submission" date="2021-02" db="EMBL/GenBank/DDBJ databases">
        <authorList>
            <person name="Nowell W R."/>
        </authorList>
    </citation>
    <scope>NUCLEOTIDE SEQUENCE</scope>
</reference>
<gene>
    <name evidence="3" type="ORF">BYL167_LOCUS25746</name>
    <name evidence="4" type="ORF">GIL414_LOCUS29197</name>
</gene>
<dbReference type="InterPro" id="IPR012341">
    <property type="entry name" value="6hp_glycosidase-like_sf"/>
</dbReference>
<sequence>MYEHFRPDNSTYHVVEYNETDGSVIRKYTAQGYADWSTWSRGQAWAVHGFTIAYRYTKYQPFLDKAIGAANYFLSHLP</sequence>
<evidence type="ECO:0000256" key="2">
    <source>
        <dbReference type="ARBA" id="ARBA00038358"/>
    </source>
</evidence>